<dbReference type="AlphaFoldDB" id="A0A3S5FGF7"/>
<comment type="caution">
    <text evidence="1">The sequence shown here is derived from an EMBL/GenBank/DDBJ whole genome shotgun (WGS) entry which is preliminary data.</text>
</comment>
<evidence type="ECO:0000313" key="1">
    <source>
        <dbReference type="EMBL" id="VEL37872.1"/>
    </source>
</evidence>
<name>A0A3S5FGF7_9PLAT</name>
<proteinExistence type="predicted"/>
<dbReference type="EMBL" id="CAAALY010256212">
    <property type="protein sequence ID" value="VEL37872.1"/>
    <property type="molecule type" value="Genomic_DNA"/>
</dbReference>
<sequence length="68" mass="7140">MVLASGHFSLQDGQTPLQPAYHHLIPGGISGPSTPGFPVSGPLVNQTPLEFDSSARAMRNRLGQLSIS</sequence>
<reference evidence="1" key="1">
    <citation type="submission" date="2018-11" db="EMBL/GenBank/DDBJ databases">
        <authorList>
            <consortium name="Pathogen Informatics"/>
        </authorList>
    </citation>
    <scope>NUCLEOTIDE SEQUENCE</scope>
</reference>
<protein>
    <submittedName>
        <fullName evidence="1">Uncharacterized protein</fullName>
    </submittedName>
</protein>
<evidence type="ECO:0000313" key="2">
    <source>
        <dbReference type="Proteomes" id="UP000784294"/>
    </source>
</evidence>
<dbReference type="Proteomes" id="UP000784294">
    <property type="component" value="Unassembled WGS sequence"/>
</dbReference>
<gene>
    <name evidence="1" type="ORF">PXEA_LOCUS31312</name>
</gene>
<organism evidence="1 2">
    <name type="scientific">Protopolystoma xenopodis</name>
    <dbReference type="NCBI Taxonomy" id="117903"/>
    <lineage>
        <taxon>Eukaryota</taxon>
        <taxon>Metazoa</taxon>
        <taxon>Spiralia</taxon>
        <taxon>Lophotrochozoa</taxon>
        <taxon>Platyhelminthes</taxon>
        <taxon>Monogenea</taxon>
        <taxon>Polyopisthocotylea</taxon>
        <taxon>Polystomatidea</taxon>
        <taxon>Polystomatidae</taxon>
        <taxon>Protopolystoma</taxon>
    </lineage>
</organism>
<accession>A0A3S5FGF7</accession>
<keyword evidence="2" id="KW-1185">Reference proteome</keyword>